<dbReference type="InterPro" id="IPR026095">
    <property type="entry name" value="Myb/SANT-like_DNA-bd_dom_prot"/>
</dbReference>
<dbReference type="Proteomes" id="UP000001819">
    <property type="component" value="Chromosome 3"/>
</dbReference>
<evidence type="ECO:0000313" key="3">
    <source>
        <dbReference type="RefSeq" id="XP_015038987.1"/>
    </source>
</evidence>
<accession>A0A6I8VDG0</accession>
<sequence length="243" mass="28049">MDLVPQNSSSANKRTTAGGRVKWSAALESLLIDIWQEKIEDLRGPRKNSHVYMEMAESIKEAGLELGWGEIKTKLENMTKKYIEIGPSGGAPSGWQHYDKLNSFLGCYRINNMEQSTLDNDNPDEYFSDIIEMDLNGSCSSSTLSGRPPKKKKKTDISWLAEIARERLEEQKDHHRKKEEHDVRQEKMVQDLISTQTKFQNDLLEVLNHSRNNCYIFIIHYKNQELINLPRKFNELVIGISCF</sequence>
<dbReference type="PANTHER" id="PTHR22666">
    <property type="entry name" value="MYB_SANT-LIKE DNA-BINDING DOMAIN-CONTAINING PROTEIN 1"/>
    <property type="match status" value="1"/>
</dbReference>
<protein>
    <recommendedName>
        <fullName evidence="1">Myb/SANT-like DNA-binding domain-containing protein</fullName>
    </recommendedName>
</protein>
<dbReference type="InterPro" id="IPR044822">
    <property type="entry name" value="Myb_DNA-bind_4"/>
</dbReference>
<evidence type="ECO:0000259" key="1">
    <source>
        <dbReference type="Pfam" id="PF13837"/>
    </source>
</evidence>
<dbReference type="KEGG" id="dpo:26532434"/>
<organism evidence="2 3">
    <name type="scientific">Drosophila pseudoobscura pseudoobscura</name>
    <name type="common">Fruit fly</name>
    <dbReference type="NCBI Taxonomy" id="46245"/>
    <lineage>
        <taxon>Eukaryota</taxon>
        <taxon>Metazoa</taxon>
        <taxon>Ecdysozoa</taxon>
        <taxon>Arthropoda</taxon>
        <taxon>Hexapoda</taxon>
        <taxon>Insecta</taxon>
        <taxon>Pterygota</taxon>
        <taxon>Neoptera</taxon>
        <taxon>Endopterygota</taxon>
        <taxon>Diptera</taxon>
        <taxon>Brachycera</taxon>
        <taxon>Muscomorpha</taxon>
        <taxon>Ephydroidea</taxon>
        <taxon>Drosophilidae</taxon>
        <taxon>Drosophila</taxon>
        <taxon>Sophophora</taxon>
    </lineage>
</organism>
<reference evidence="2" key="1">
    <citation type="submission" date="2024-06" db="UniProtKB">
        <authorList>
            <consortium name="RefSeq"/>
        </authorList>
    </citation>
    <scope>NUCLEOTIDE SEQUENCE [LARGE SCALE GENOMIC DNA]</scope>
    <source>
        <strain evidence="2">MV2-25</strain>
    </source>
</reference>
<dbReference type="InParanoid" id="A0A6I8VDG0"/>
<dbReference type="ExpressionAtlas" id="A0A6I8VDG0">
    <property type="expression patterns" value="baseline"/>
</dbReference>
<evidence type="ECO:0000313" key="2">
    <source>
        <dbReference type="Proteomes" id="UP000001819"/>
    </source>
</evidence>
<dbReference type="GO" id="GO:0045893">
    <property type="term" value="P:positive regulation of DNA-templated transcription"/>
    <property type="evidence" value="ECO:0007669"/>
    <property type="project" value="TreeGrafter"/>
</dbReference>
<keyword evidence="2" id="KW-1185">Reference proteome</keyword>
<name>A0A6I8VDG0_DROPS</name>
<dbReference type="AlphaFoldDB" id="A0A6I8VDG0"/>
<dbReference type="RefSeq" id="XP_015038987.1">
    <property type="nucleotide sequence ID" value="XM_015183501.2"/>
</dbReference>
<dbReference type="GO" id="GO:0016604">
    <property type="term" value="C:nuclear body"/>
    <property type="evidence" value="ECO:0007669"/>
    <property type="project" value="TreeGrafter"/>
</dbReference>
<reference evidence="3" key="2">
    <citation type="submission" date="2025-08" db="UniProtKB">
        <authorList>
            <consortium name="RefSeq"/>
        </authorList>
    </citation>
    <scope>IDENTIFICATION</scope>
    <source>
        <strain evidence="3">MV-25-SWS-2005</strain>
        <tissue evidence="3">Whole body</tissue>
    </source>
</reference>
<proteinExistence type="predicted"/>
<dbReference type="Pfam" id="PF13837">
    <property type="entry name" value="Myb_DNA-bind_4"/>
    <property type="match status" value="1"/>
</dbReference>
<gene>
    <name evidence="3" type="primary">LOC26532434</name>
</gene>
<dbReference type="GeneID" id="26532434"/>
<dbReference type="Bgee" id="FBgn0271421">
    <property type="expression patterns" value="Expressed in insect adult head and 2 other cell types or tissues"/>
</dbReference>
<dbReference type="PANTHER" id="PTHR22666:SF3">
    <property type="entry name" value="MYB_SANT-LIKE DNA-BINDING DOMAIN-CONTAINING PROTEIN 1"/>
    <property type="match status" value="1"/>
</dbReference>
<feature type="domain" description="Myb/SANT-like DNA-binding" evidence="1">
    <location>
        <begin position="20"/>
        <end position="103"/>
    </location>
</feature>
<dbReference type="Gene3D" id="1.10.10.60">
    <property type="entry name" value="Homeodomain-like"/>
    <property type="match status" value="1"/>
</dbReference>